<gene>
    <name evidence="2" type="ORF">CLW00_10749</name>
</gene>
<accession>A0A2T0WJU9</accession>
<feature type="transmembrane region" description="Helical" evidence="1">
    <location>
        <begin position="316"/>
        <end position="336"/>
    </location>
</feature>
<sequence length="410" mass="46273">MHKFNAKYLIMKTVLSSTILAAPFREEVKVQERQIPTYVYASVFASLCIAVGLIWDISWHMTVGRDGLFSPPHIAIYLGAVIAGVFSGIKVLKTSFWGSPEEKASSIHFWKVFYGSFGAMFCIWGAFAMLTSAPFDDWWHNTYGLDVKILSPPHALLAMGMVMIQFGALVSVTSLQNRLSSQATEKTSSHLQWMYAMSAGFLLVMVFVIISEYFFLMRQHDILAYQIAAGVFPLLMVAVAYAAPYNWAATKMAVAYTLLLAAMVWILPLFPAEPKLSPIRNFVTVMQPYEFPLMLIAPALVIDFFLMKFGQINKWALAALLGLGFVLVFLPVQWYFAEFLTTEAARGWFFGRFSWTYASDPDFPYRYTFHPRFISTGIDLIKGAGIAVIIGLFSSRIALSWGNWMKRIKR</sequence>
<feature type="transmembrane region" description="Helical" evidence="1">
    <location>
        <begin position="253"/>
        <end position="271"/>
    </location>
</feature>
<dbReference type="AlphaFoldDB" id="A0A2T0WJU9"/>
<feature type="transmembrane region" description="Helical" evidence="1">
    <location>
        <begin position="155"/>
        <end position="172"/>
    </location>
</feature>
<feature type="transmembrane region" description="Helical" evidence="1">
    <location>
        <begin position="291"/>
        <end position="309"/>
    </location>
</feature>
<keyword evidence="1" id="KW-1133">Transmembrane helix</keyword>
<organism evidence="2 3">
    <name type="scientific">Mongoliibacter ruber</name>
    <dbReference type="NCBI Taxonomy" id="1750599"/>
    <lineage>
        <taxon>Bacteria</taxon>
        <taxon>Pseudomonadati</taxon>
        <taxon>Bacteroidota</taxon>
        <taxon>Cytophagia</taxon>
        <taxon>Cytophagales</taxon>
        <taxon>Cyclobacteriaceae</taxon>
        <taxon>Mongoliibacter</taxon>
    </lineage>
</organism>
<dbReference type="Proteomes" id="UP000238157">
    <property type="component" value="Unassembled WGS sequence"/>
</dbReference>
<reference evidence="2 3" key="1">
    <citation type="submission" date="2018-03" db="EMBL/GenBank/DDBJ databases">
        <title>Genomic Encyclopedia of Archaeal and Bacterial Type Strains, Phase II (KMG-II): from individual species to whole genera.</title>
        <authorList>
            <person name="Goeker M."/>
        </authorList>
    </citation>
    <scope>NUCLEOTIDE SEQUENCE [LARGE SCALE GENOMIC DNA]</scope>
    <source>
        <strain evidence="2 3">DSM 27929</strain>
    </source>
</reference>
<feature type="transmembrane region" description="Helical" evidence="1">
    <location>
        <begin position="37"/>
        <end position="55"/>
    </location>
</feature>
<evidence type="ECO:0000313" key="2">
    <source>
        <dbReference type="EMBL" id="PRY86981.1"/>
    </source>
</evidence>
<feature type="transmembrane region" description="Helical" evidence="1">
    <location>
        <begin position="193"/>
        <end position="216"/>
    </location>
</feature>
<keyword evidence="1" id="KW-0472">Membrane</keyword>
<name>A0A2T0WJU9_9BACT</name>
<dbReference type="EMBL" id="PVTR01000007">
    <property type="protein sequence ID" value="PRY86981.1"/>
    <property type="molecule type" value="Genomic_DNA"/>
</dbReference>
<feature type="transmembrane region" description="Helical" evidence="1">
    <location>
        <begin position="380"/>
        <end position="399"/>
    </location>
</feature>
<feature type="transmembrane region" description="Helical" evidence="1">
    <location>
        <begin position="222"/>
        <end position="241"/>
    </location>
</feature>
<protein>
    <submittedName>
        <fullName evidence="2">Uncharacterized protein</fullName>
    </submittedName>
</protein>
<keyword evidence="1" id="KW-0812">Transmembrane</keyword>
<feature type="transmembrane region" description="Helical" evidence="1">
    <location>
        <begin position="112"/>
        <end position="135"/>
    </location>
</feature>
<proteinExistence type="predicted"/>
<evidence type="ECO:0000256" key="1">
    <source>
        <dbReference type="SAM" id="Phobius"/>
    </source>
</evidence>
<comment type="caution">
    <text evidence="2">The sequence shown here is derived from an EMBL/GenBank/DDBJ whole genome shotgun (WGS) entry which is preliminary data.</text>
</comment>
<keyword evidence="3" id="KW-1185">Reference proteome</keyword>
<feature type="transmembrane region" description="Helical" evidence="1">
    <location>
        <begin position="75"/>
        <end position="92"/>
    </location>
</feature>
<evidence type="ECO:0000313" key="3">
    <source>
        <dbReference type="Proteomes" id="UP000238157"/>
    </source>
</evidence>